<comment type="caution">
    <text evidence="1">The sequence shown here is derived from an EMBL/GenBank/DDBJ whole genome shotgun (WGS) entry which is preliminary data.</text>
</comment>
<gene>
    <name evidence="1" type="ORF">L497_1007</name>
</gene>
<dbReference type="AlphaFoldDB" id="A0A158M371"/>
<organism evidence="1 2">
    <name type="scientific">Bordetella holmesii CDC-H585-BH</name>
    <dbReference type="NCBI Taxonomy" id="1331206"/>
    <lineage>
        <taxon>Bacteria</taxon>
        <taxon>Pseudomonadati</taxon>
        <taxon>Pseudomonadota</taxon>
        <taxon>Betaproteobacteria</taxon>
        <taxon>Burkholderiales</taxon>
        <taxon>Alcaligenaceae</taxon>
        <taxon>Bordetella</taxon>
    </lineage>
</organism>
<protein>
    <submittedName>
        <fullName evidence="1">Uncharacterized protein</fullName>
    </submittedName>
</protein>
<dbReference type="EMBL" id="JFZZ01000101">
    <property type="protein sequence ID" value="KAK89206.1"/>
    <property type="molecule type" value="Genomic_DNA"/>
</dbReference>
<evidence type="ECO:0000313" key="2">
    <source>
        <dbReference type="Proteomes" id="UP000026682"/>
    </source>
</evidence>
<proteinExistence type="predicted"/>
<name>A0A158M371_9BORD</name>
<dbReference type="Proteomes" id="UP000026682">
    <property type="component" value="Unassembled WGS sequence"/>
</dbReference>
<sequence length="46" mass="5611">MALRTIRQSDLYHRRVSWMRNEKRGYLAAFYLPMFCVQLSADIKHH</sequence>
<reference evidence="1 2" key="1">
    <citation type="submission" date="2014-03" db="EMBL/GenBank/DDBJ databases">
        <title>Genome sequence of Bordetella holmseii.</title>
        <authorList>
            <person name="Harvill E."/>
            <person name="Goodfield L.L."/>
            <person name="Ivanov Y."/>
            <person name="Meyer J.A."/>
            <person name="Newth C."/>
            <person name="Cassiday P."/>
            <person name="Tondella M.L."/>
            <person name="Liao P."/>
            <person name="Zimmerman J."/>
            <person name="Meert K."/>
            <person name="Wessel D."/>
            <person name="Berger J."/>
            <person name="Dean J.M."/>
            <person name="Holubkov R."/>
            <person name="Burr J."/>
            <person name="Liu T."/>
            <person name="Brinkac L.M."/>
            <person name="Sanka R."/>
            <person name="Kim M."/>
            <person name="Losada L."/>
        </authorList>
    </citation>
    <scope>NUCLEOTIDE SEQUENCE [LARGE SCALE GENOMIC DNA]</scope>
    <source>
        <strain evidence="1 2">CDC-H585-BH</strain>
    </source>
</reference>
<accession>A0A158M371</accession>
<dbReference type="PATRIC" id="fig|1331206.3.peg.2569"/>
<evidence type="ECO:0000313" key="1">
    <source>
        <dbReference type="EMBL" id="KAK89206.1"/>
    </source>
</evidence>